<keyword evidence="9" id="KW-1185">Reference proteome</keyword>
<evidence type="ECO:0000313" key="9">
    <source>
        <dbReference type="Proteomes" id="UP000779508"/>
    </source>
</evidence>
<proteinExistence type="inferred from homology"/>
<comment type="caution">
    <text evidence="8">The sequence shown here is derived from an EMBL/GenBank/DDBJ whole genome shotgun (WGS) entry which is preliminary data.</text>
</comment>
<dbReference type="InterPro" id="IPR019776">
    <property type="entry name" value="Flagellar_basal_body_rod_CS"/>
</dbReference>
<dbReference type="Pfam" id="PF00460">
    <property type="entry name" value="Flg_bb_rod"/>
    <property type="match status" value="1"/>
</dbReference>
<evidence type="ECO:0000256" key="6">
    <source>
        <dbReference type="PIRNR" id="PIRNR002889"/>
    </source>
</evidence>
<dbReference type="PROSITE" id="PS00588">
    <property type="entry name" value="FLAGELLA_BB_ROD"/>
    <property type="match status" value="1"/>
</dbReference>
<dbReference type="NCBIfam" id="TIGR01396">
    <property type="entry name" value="FlgB"/>
    <property type="match status" value="1"/>
</dbReference>
<keyword evidence="8" id="KW-0969">Cilium</keyword>
<comment type="function">
    <text evidence="5 6">Structural component of flagellum, the bacterial motility apparatus. Part of the rod structure of flagellar basal body.</text>
</comment>
<dbReference type="EMBL" id="JAHLQK010000005">
    <property type="protein sequence ID" value="MBU5677408.1"/>
    <property type="molecule type" value="Genomic_DNA"/>
</dbReference>
<comment type="subcellular location">
    <subcellularLocation>
        <location evidence="1 6">Bacterial flagellum basal body</location>
    </subcellularLocation>
</comment>
<protein>
    <recommendedName>
        <fullName evidence="3 6">Flagellar basal body rod protein FlgB</fullName>
    </recommendedName>
</protein>
<reference evidence="8 9" key="1">
    <citation type="submission" date="2021-06" db="EMBL/GenBank/DDBJ databases">
        <authorList>
            <person name="Sun Q."/>
            <person name="Li D."/>
        </authorList>
    </citation>
    <scope>NUCLEOTIDE SEQUENCE [LARGE SCALE GENOMIC DNA]</scope>
    <source>
        <strain evidence="8 9">MSJ-5</strain>
    </source>
</reference>
<evidence type="ECO:0000256" key="4">
    <source>
        <dbReference type="ARBA" id="ARBA00023143"/>
    </source>
</evidence>
<feature type="domain" description="Flagellar basal body rod protein N-terminal" evidence="7">
    <location>
        <begin position="5"/>
        <end position="35"/>
    </location>
</feature>
<dbReference type="PIRSF" id="PIRSF002889">
    <property type="entry name" value="Rod_FlgB"/>
    <property type="match status" value="1"/>
</dbReference>
<keyword evidence="8" id="KW-0282">Flagellum</keyword>
<dbReference type="PANTHER" id="PTHR30435:SF12">
    <property type="entry name" value="FLAGELLAR BASAL BODY ROD PROTEIN FLGB"/>
    <property type="match status" value="1"/>
</dbReference>
<evidence type="ECO:0000256" key="2">
    <source>
        <dbReference type="ARBA" id="ARBA00009677"/>
    </source>
</evidence>
<dbReference type="PANTHER" id="PTHR30435">
    <property type="entry name" value="FLAGELLAR PROTEIN"/>
    <property type="match status" value="1"/>
</dbReference>
<evidence type="ECO:0000313" key="8">
    <source>
        <dbReference type="EMBL" id="MBU5677408.1"/>
    </source>
</evidence>
<accession>A0ABS6G4I4</accession>
<evidence type="ECO:0000256" key="5">
    <source>
        <dbReference type="ARBA" id="ARBA00024934"/>
    </source>
</evidence>
<evidence type="ECO:0000259" key="7">
    <source>
        <dbReference type="Pfam" id="PF00460"/>
    </source>
</evidence>
<dbReference type="InterPro" id="IPR006300">
    <property type="entry name" value="FlgB"/>
</dbReference>
<comment type="similarity">
    <text evidence="2 6">Belongs to the flagella basal body rod proteins family.</text>
</comment>
<dbReference type="InterPro" id="IPR001444">
    <property type="entry name" value="Flag_bb_rod_N"/>
</dbReference>
<name>A0ABS6G4I4_9FIRM</name>
<dbReference type="Proteomes" id="UP000779508">
    <property type="component" value="Unassembled WGS sequence"/>
</dbReference>
<evidence type="ECO:0000256" key="1">
    <source>
        <dbReference type="ARBA" id="ARBA00004117"/>
    </source>
</evidence>
<comment type="subunit">
    <text evidence="6">The basal body constitutes a major portion of the flagellar organelle and consists of a number of rings mounted on a central rod.</text>
</comment>
<gene>
    <name evidence="8" type="primary">flgB</name>
    <name evidence="8" type="ORF">KQI88_13380</name>
</gene>
<sequence length="131" mass="15043">MYNNINVLSKALDASWKRNEIITNNIANAETPNFKKSQVVFEDILKDSLAEKKLKGAVTNPKHIHINGGNIKELKYKIKTEDSFSTRRDKNNVDIDVEMAERAKNEILYNTLTSRMQSGFQKIKFVINEGR</sequence>
<dbReference type="RefSeq" id="WP_216418138.1">
    <property type="nucleotide sequence ID" value="NZ_JAHLQK010000005.1"/>
</dbReference>
<evidence type="ECO:0000256" key="3">
    <source>
        <dbReference type="ARBA" id="ARBA00014376"/>
    </source>
</evidence>
<organism evidence="8 9">
    <name type="scientific">Alkaliphilus flagellatus</name>
    <dbReference type="NCBI Taxonomy" id="2841507"/>
    <lineage>
        <taxon>Bacteria</taxon>
        <taxon>Bacillati</taxon>
        <taxon>Bacillota</taxon>
        <taxon>Clostridia</taxon>
        <taxon>Peptostreptococcales</taxon>
        <taxon>Natronincolaceae</taxon>
        <taxon>Alkaliphilus</taxon>
    </lineage>
</organism>
<keyword evidence="4 6" id="KW-0975">Bacterial flagellum</keyword>
<keyword evidence="8" id="KW-0966">Cell projection</keyword>